<dbReference type="Pfam" id="PF01852">
    <property type="entry name" value="START"/>
    <property type="match status" value="1"/>
</dbReference>
<keyword evidence="3" id="KW-1133">Transmembrane helix</keyword>
<evidence type="ECO:0000256" key="3">
    <source>
        <dbReference type="SAM" id="Phobius"/>
    </source>
</evidence>
<feature type="transmembrane region" description="Helical" evidence="3">
    <location>
        <begin position="173"/>
        <end position="193"/>
    </location>
</feature>
<evidence type="ECO:0000256" key="1">
    <source>
        <dbReference type="SAM" id="Coils"/>
    </source>
</evidence>
<dbReference type="EMBL" id="CCKQ01015259">
    <property type="protein sequence ID" value="CDW87073.1"/>
    <property type="molecule type" value="Genomic_DNA"/>
</dbReference>
<dbReference type="PANTHER" id="PTHR19308">
    <property type="entry name" value="PHOSPHATIDYLCHOLINE TRANSFER PROTEIN"/>
    <property type="match status" value="1"/>
</dbReference>
<keyword evidence="3" id="KW-0812">Transmembrane</keyword>
<keyword evidence="3" id="KW-0472">Membrane</keyword>
<protein>
    <recommendedName>
        <fullName evidence="4">START domain-containing protein</fullName>
    </recommendedName>
</protein>
<evidence type="ECO:0000256" key="2">
    <source>
        <dbReference type="SAM" id="MobiDB-lite"/>
    </source>
</evidence>
<dbReference type="Gene3D" id="3.30.530.20">
    <property type="match status" value="1"/>
</dbReference>
<dbReference type="Proteomes" id="UP000039865">
    <property type="component" value="Unassembled WGS sequence"/>
</dbReference>
<dbReference type="InParanoid" id="A0A078B1G7"/>
<dbReference type="CDD" id="cd00177">
    <property type="entry name" value="START"/>
    <property type="match status" value="1"/>
</dbReference>
<evidence type="ECO:0000259" key="4">
    <source>
        <dbReference type="PROSITE" id="PS50848"/>
    </source>
</evidence>
<feature type="compositionally biased region" description="Polar residues" evidence="2">
    <location>
        <begin position="54"/>
        <end position="65"/>
    </location>
</feature>
<keyword evidence="1" id="KW-0175">Coiled coil</keyword>
<feature type="transmembrane region" description="Helical" evidence="3">
    <location>
        <begin position="145"/>
        <end position="167"/>
    </location>
</feature>
<proteinExistence type="predicted"/>
<accession>A0A078B1G7</accession>
<dbReference type="GO" id="GO:0008289">
    <property type="term" value="F:lipid binding"/>
    <property type="evidence" value="ECO:0007669"/>
    <property type="project" value="InterPro"/>
</dbReference>
<dbReference type="AlphaFoldDB" id="A0A078B1G7"/>
<dbReference type="GO" id="GO:0005737">
    <property type="term" value="C:cytoplasm"/>
    <property type="evidence" value="ECO:0007669"/>
    <property type="project" value="UniProtKB-ARBA"/>
</dbReference>
<feature type="compositionally biased region" description="Basic and acidic residues" evidence="2">
    <location>
        <begin position="478"/>
        <end position="494"/>
    </location>
</feature>
<evidence type="ECO:0000313" key="5">
    <source>
        <dbReference type="EMBL" id="CDW87073.1"/>
    </source>
</evidence>
<feature type="region of interest" description="Disordered" evidence="2">
    <location>
        <begin position="466"/>
        <end position="499"/>
    </location>
</feature>
<feature type="domain" description="START" evidence="4">
    <location>
        <begin position="514"/>
        <end position="711"/>
    </location>
</feature>
<name>A0A078B1G7_STYLE</name>
<feature type="coiled-coil region" evidence="1">
    <location>
        <begin position="196"/>
        <end position="231"/>
    </location>
</feature>
<reference evidence="5 6" key="1">
    <citation type="submission" date="2014-06" db="EMBL/GenBank/DDBJ databases">
        <authorList>
            <person name="Swart Estienne"/>
        </authorList>
    </citation>
    <scope>NUCLEOTIDE SEQUENCE [LARGE SCALE GENOMIC DNA]</scope>
    <source>
        <strain evidence="5 6">130c</strain>
    </source>
</reference>
<dbReference type="PROSITE" id="PS50848">
    <property type="entry name" value="START"/>
    <property type="match status" value="1"/>
</dbReference>
<feature type="compositionally biased region" description="Basic and acidic residues" evidence="2">
    <location>
        <begin position="25"/>
        <end position="41"/>
    </location>
</feature>
<sequence>MEQFTPRRNDTELENSSLVELQQDDNAHQRPDPERLKDKSRNNSRIYHPREKYSQLQNDQYSSMNEPPRRATTKRQGDQDLSRQDSYEDLQRLLDKQAPPVPQGWDYLTLPRRVNLKRVQEPVTKILDDYFEPVRQITYPLAPKGIVYAIGLVFVTLCFTLLSVLVFRWREHSIWFVVGLDVIYSLLFMVLIAKGKAEINEEKKGAQAKCEKQKSKDLKDLEEETKEYEENVKKEFVYFEFINVIRNYSRRLMVRTDMDTQQKKFHYILDEMRDILFQNPKFCVRFLNEEIRNSDIYIEGSEFRRLATVKEIFGTHLALLWMSVKNLRRAQLHGEYSDDDLAKLQSIRKSVLTLTSNHHVITNIMELVNFVLNQDHQRLYTFEEVEQILNNFDCDFNSQTAVKKIKQVQTLYSAMQLFFQRKAGVKKLRKEEESDDDYIGSPQKVIRDPDMVIKFSEIKEKDSPLRVGAQGGRVGRPTGDKRQNENDHEVKTEESNVSAEQVHIAEADDDFIALQQTLQENDDMWEFGSYSENLKVQKRRGMNGQSVHIRCIAILPKIPKQVAFSCYADNKIRKRWDRMIQNFTVVEEDEEKGNSVIYYMVKTPSFIQTRDALLEKKIIKGFPTDGALSIHFKSTTHHNIPEDPTKCLRIDVSSFGMVFEDAPDKMGTKLSWVLHNDIRGCVPKSLINSRALKNPKLMIQELTSACQKLMTNTLL</sequence>
<dbReference type="OrthoDB" id="5403181at2759"/>
<feature type="region of interest" description="Disordered" evidence="2">
    <location>
        <begin position="1"/>
        <end position="84"/>
    </location>
</feature>
<feature type="compositionally biased region" description="Basic and acidic residues" evidence="2">
    <location>
        <begin position="1"/>
        <end position="11"/>
    </location>
</feature>
<feature type="compositionally biased region" description="Basic and acidic residues" evidence="2">
    <location>
        <begin position="75"/>
        <end position="84"/>
    </location>
</feature>
<dbReference type="SUPFAM" id="SSF55961">
    <property type="entry name" value="Bet v1-like"/>
    <property type="match status" value="1"/>
</dbReference>
<dbReference type="InterPro" id="IPR002913">
    <property type="entry name" value="START_lipid-bd_dom"/>
</dbReference>
<gene>
    <name evidence="5" type="primary">Contig1494.g1627</name>
    <name evidence="5" type="ORF">STYLEM_16175</name>
</gene>
<dbReference type="InterPro" id="IPR023393">
    <property type="entry name" value="START-like_dom_sf"/>
</dbReference>
<organism evidence="5 6">
    <name type="scientific">Stylonychia lemnae</name>
    <name type="common">Ciliate</name>
    <dbReference type="NCBI Taxonomy" id="5949"/>
    <lineage>
        <taxon>Eukaryota</taxon>
        <taxon>Sar</taxon>
        <taxon>Alveolata</taxon>
        <taxon>Ciliophora</taxon>
        <taxon>Intramacronucleata</taxon>
        <taxon>Spirotrichea</taxon>
        <taxon>Stichotrichia</taxon>
        <taxon>Sporadotrichida</taxon>
        <taxon>Oxytrichidae</taxon>
        <taxon>Stylonychinae</taxon>
        <taxon>Stylonychia</taxon>
    </lineage>
</organism>
<dbReference type="PANTHER" id="PTHR19308:SF14">
    <property type="entry name" value="START DOMAIN-CONTAINING PROTEIN"/>
    <property type="match status" value="1"/>
</dbReference>
<evidence type="ECO:0000313" key="6">
    <source>
        <dbReference type="Proteomes" id="UP000039865"/>
    </source>
</evidence>
<keyword evidence="6" id="KW-1185">Reference proteome</keyword>
<dbReference type="InterPro" id="IPR051213">
    <property type="entry name" value="START_lipid_transfer"/>
</dbReference>